<dbReference type="Gene3D" id="3.60.15.10">
    <property type="entry name" value="Ribonuclease Z/Hydroxyacylglutathione hydrolase-like"/>
    <property type="match status" value="1"/>
</dbReference>
<dbReference type="SUPFAM" id="SSF56281">
    <property type="entry name" value="Metallo-hydrolase/oxidoreductase"/>
    <property type="match status" value="1"/>
</dbReference>
<dbReference type="CDD" id="cd07727">
    <property type="entry name" value="YmaE-like_MBL-fold"/>
    <property type="match status" value="1"/>
</dbReference>
<feature type="domain" description="Metallo-beta-lactamase" evidence="1">
    <location>
        <begin position="68"/>
        <end position="233"/>
    </location>
</feature>
<organism evidence="2 3">
    <name type="scientific">[Myrmecia] bisecta</name>
    <dbReference type="NCBI Taxonomy" id="41462"/>
    <lineage>
        <taxon>Eukaryota</taxon>
        <taxon>Viridiplantae</taxon>
        <taxon>Chlorophyta</taxon>
        <taxon>core chlorophytes</taxon>
        <taxon>Trebouxiophyceae</taxon>
        <taxon>Trebouxiales</taxon>
        <taxon>Trebouxiaceae</taxon>
        <taxon>Myrmecia</taxon>
    </lineage>
</organism>
<dbReference type="AlphaFoldDB" id="A0AAW1Q0R9"/>
<dbReference type="PANTHER" id="PTHR42773">
    <property type="entry name" value="METALLO-BETA-LACTAMASE-RELATED"/>
    <property type="match status" value="1"/>
</dbReference>
<dbReference type="InterPro" id="IPR001279">
    <property type="entry name" value="Metallo-B-lactamas"/>
</dbReference>
<sequence length="261" mass="28661">MSAVTRQPTSPADREKALQALVSCPTFSIHVNNRNSGELAAATNAMPISVEGCPNVFVCGYTSEDSFGATSYLVLRDGGNILIDSPRFSPVLLKRIKAMGGARYMWLSHKDDVCDHAKWAEALGCTRIIHDTEVTRRQGTTACEVQLEGEGPWALPDGSDDVEIIHTPGHTEGSLCLLFKPDKALFTGDHLAQSARLGRLTIFRQYNKDSARVQLQSIKRLQNVDFLHLLPGHGRRVHYESGTNMRSDLAMVLQAEGFVVV</sequence>
<name>A0AAW1Q0R9_9CHLO</name>
<dbReference type="Proteomes" id="UP001489004">
    <property type="component" value="Unassembled WGS sequence"/>
</dbReference>
<dbReference type="Pfam" id="PF13370">
    <property type="entry name" value="Fer4_13"/>
    <property type="match status" value="1"/>
</dbReference>
<dbReference type="PANTHER" id="PTHR42773:SF1">
    <property type="entry name" value="METALLO-BETA-LACTAMASE FAMILY PROTEIN"/>
    <property type="match status" value="1"/>
</dbReference>
<keyword evidence="3" id="KW-1185">Reference proteome</keyword>
<proteinExistence type="predicted"/>
<accession>A0AAW1Q0R9</accession>
<dbReference type="InterPro" id="IPR036866">
    <property type="entry name" value="RibonucZ/Hydroxyglut_hydro"/>
</dbReference>
<reference evidence="2 3" key="1">
    <citation type="journal article" date="2024" name="Nat. Commun.">
        <title>Phylogenomics reveals the evolutionary origins of lichenization in chlorophyte algae.</title>
        <authorList>
            <person name="Puginier C."/>
            <person name="Libourel C."/>
            <person name="Otte J."/>
            <person name="Skaloud P."/>
            <person name="Haon M."/>
            <person name="Grisel S."/>
            <person name="Petersen M."/>
            <person name="Berrin J.G."/>
            <person name="Delaux P.M."/>
            <person name="Dal Grande F."/>
            <person name="Keller J."/>
        </authorList>
    </citation>
    <scope>NUCLEOTIDE SEQUENCE [LARGE SCALE GENOMIC DNA]</scope>
    <source>
        <strain evidence="2 3">SAG 2043</strain>
    </source>
</reference>
<evidence type="ECO:0000313" key="3">
    <source>
        <dbReference type="Proteomes" id="UP001489004"/>
    </source>
</evidence>
<evidence type="ECO:0000313" key="2">
    <source>
        <dbReference type="EMBL" id="KAK9814637.1"/>
    </source>
</evidence>
<dbReference type="Pfam" id="PF14597">
    <property type="entry name" value="Lactamase_B_5"/>
    <property type="match status" value="1"/>
</dbReference>
<gene>
    <name evidence="2" type="ORF">WJX72_009090</name>
</gene>
<evidence type="ECO:0000259" key="1">
    <source>
        <dbReference type="SMART" id="SM00849"/>
    </source>
</evidence>
<dbReference type="SMART" id="SM00849">
    <property type="entry name" value="Lactamase_B"/>
    <property type="match status" value="1"/>
</dbReference>
<comment type="caution">
    <text evidence="2">The sequence shown here is derived from an EMBL/GenBank/DDBJ whole genome shotgun (WGS) entry which is preliminary data.</text>
</comment>
<protein>
    <recommendedName>
        <fullName evidence="1">Metallo-beta-lactamase domain-containing protein</fullName>
    </recommendedName>
</protein>
<dbReference type="EMBL" id="JALJOR010000007">
    <property type="protein sequence ID" value="KAK9814637.1"/>
    <property type="molecule type" value="Genomic_DNA"/>
</dbReference>